<keyword evidence="1" id="KW-0812">Transmembrane</keyword>
<name>A0A0E0G3L0_ORYNI</name>
<reference evidence="3" key="1">
    <citation type="submission" date="2015-04" db="UniProtKB">
        <authorList>
            <consortium name="EnsemblPlants"/>
        </authorList>
    </citation>
    <scope>IDENTIFICATION</scope>
    <source>
        <strain evidence="3">SL10</strain>
    </source>
</reference>
<dbReference type="AlphaFoldDB" id="A0A0E0G3L0"/>
<feature type="transmembrane region" description="Helical" evidence="1">
    <location>
        <begin position="94"/>
        <end position="116"/>
    </location>
</feature>
<dbReference type="HOGENOM" id="CLU_1463498_0_0_1"/>
<keyword evidence="4" id="KW-1185">Reference proteome</keyword>
<evidence type="ECO:0000313" key="4">
    <source>
        <dbReference type="Proteomes" id="UP000006591"/>
    </source>
</evidence>
<proteinExistence type="predicted"/>
<protein>
    <submittedName>
        <fullName evidence="3">Uncharacterized protein</fullName>
    </submittedName>
</protein>
<accession>A0A0E0G3L0</accession>
<dbReference type="Proteomes" id="UP000006591">
    <property type="component" value="Chromosome 2"/>
</dbReference>
<evidence type="ECO:0000313" key="3">
    <source>
        <dbReference type="EnsemblPlants" id="ONIVA02G09800.1"/>
    </source>
</evidence>
<feature type="signal peptide" evidence="2">
    <location>
        <begin position="1"/>
        <end position="33"/>
    </location>
</feature>
<evidence type="ECO:0000256" key="2">
    <source>
        <dbReference type="SAM" id="SignalP"/>
    </source>
</evidence>
<feature type="chain" id="PRO_5002360257" evidence="2">
    <location>
        <begin position="34"/>
        <end position="185"/>
    </location>
</feature>
<dbReference type="EnsemblPlants" id="ONIVA02G09800.1">
    <property type="protein sequence ID" value="ONIVA02G09800.1"/>
    <property type="gene ID" value="ONIVA02G09800"/>
</dbReference>
<organism evidence="3">
    <name type="scientific">Oryza nivara</name>
    <name type="common">Indian wild rice</name>
    <name type="synonym">Oryza sativa f. spontanea</name>
    <dbReference type="NCBI Taxonomy" id="4536"/>
    <lineage>
        <taxon>Eukaryota</taxon>
        <taxon>Viridiplantae</taxon>
        <taxon>Streptophyta</taxon>
        <taxon>Embryophyta</taxon>
        <taxon>Tracheophyta</taxon>
        <taxon>Spermatophyta</taxon>
        <taxon>Magnoliopsida</taxon>
        <taxon>Liliopsida</taxon>
        <taxon>Poales</taxon>
        <taxon>Poaceae</taxon>
        <taxon>BOP clade</taxon>
        <taxon>Oryzoideae</taxon>
        <taxon>Oryzeae</taxon>
        <taxon>Oryzinae</taxon>
        <taxon>Oryza</taxon>
    </lineage>
</organism>
<dbReference type="Gramene" id="ONIVA02G09800.1">
    <property type="protein sequence ID" value="ONIVA02G09800.1"/>
    <property type="gene ID" value="ONIVA02G09800"/>
</dbReference>
<keyword evidence="1" id="KW-1133">Transmembrane helix</keyword>
<keyword evidence="1" id="KW-0472">Membrane</keyword>
<keyword evidence="2" id="KW-0732">Signal</keyword>
<sequence>MEAAGGLRVRLVAILVMSSLLLSPPLLVPCVLAAGSSSGGGSRGREMKHNGHLLTMAARYTTLLNPLEEAKMKSSLAIDQNLSIESIEKSQEQFFFFFFWGGGGAMAWLSELVGLLRIHSPSVDMRTWADRHGVCILSQYVHIARRVQNYRIVSRSTYVLYSSTKTIRPQSSSVNNMAEKCYFLQ</sequence>
<reference evidence="3" key="2">
    <citation type="submission" date="2018-04" db="EMBL/GenBank/DDBJ databases">
        <title>OnivRS2 (Oryza nivara Reference Sequence Version 2).</title>
        <authorList>
            <person name="Zhang J."/>
            <person name="Kudrna D."/>
            <person name="Lee S."/>
            <person name="Talag J."/>
            <person name="Rajasekar S."/>
            <person name="Welchert J."/>
            <person name="Hsing Y.-I."/>
            <person name="Wing R.A."/>
        </authorList>
    </citation>
    <scope>NUCLEOTIDE SEQUENCE [LARGE SCALE GENOMIC DNA]</scope>
    <source>
        <strain evidence="3">SL10</strain>
    </source>
</reference>
<evidence type="ECO:0000256" key="1">
    <source>
        <dbReference type="SAM" id="Phobius"/>
    </source>
</evidence>